<dbReference type="PROSITE" id="PS51507">
    <property type="entry name" value="IRF_2"/>
    <property type="match status" value="1"/>
</dbReference>
<sequence>MATEIDIRRFLEVTMDSGQTRQRMRPWLESKVESGQIPGLAWIDREKKIFRVPWKHGGKHDWNEADSTIFKEWAIHTGRYREGVDHADWPTWKTRFRCALNKLPDIQEMKDHNQLDGSDPYRAYKFLSKEELTEMKSNNKEYREVCTLNKASSPKEITSSDVIVLSEVKPVSEMPNFPSDLEDLMLEPIKSDPNLAPMIQSELIPTPADNIKEEQGDEDMKDLCEEYTQMTTRGPTLPALISPQTTPFLQDPPDHEMEIILRYCQQQVCNYGVCSPYGCRLFYDPERNDQFVDGAIKQELFGPDLFEQLQFPTCETSNPGQREHTSQLLVALDRGLLLECHEGVIYATRKSRCVIFISSPCINNGEPFKLERNTKTAVYDFLQYFETALQQYLTGAAKKPLAHFLVGFGQKLTSNNIDLSGLLISAQVFHSRAKHRLNQVACTSPLSSSIKISLPDDYDRLLHFVKDRCHGQMET</sequence>
<keyword evidence="4" id="KW-0805">Transcription regulation</keyword>
<keyword evidence="12" id="KW-1185">Reference proteome</keyword>
<evidence type="ECO:0000256" key="6">
    <source>
        <dbReference type="ARBA" id="ARBA00023159"/>
    </source>
</evidence>
<gene>
    <name evidence="10" type="ORF">CGI_10003270</name>
</gene>
<dbReference type="OrthoDB" id="6538197at2759"/>
<protein>
    <submittedName>
        <fullName evidence="11">IRF tryptophan pentad repeat domain-containing protein</fullName>
    </submittedName>
    <submittedName>
        <fullName evidence="10">Interferon regulatory factor 8</fullName>
    </submittedName>
</protein>
<dbReference type="Pfam" id="PF00605">
    <property type="entry name" value="IRF"/>
    <property type="match status" value="1"/>
</dbReference>
<dbReference type="GO" id="GO:0005634">
    <property type="term" value="C:nucleus"/>
    <property type="evidence" value="ECO:0007669"/>
    <property type="project" value="UniProtKB-SubCell"/>
</dbReference>
<dbReference type="PRINTS" id="PR00267">
    <property type="entry name" value="INTFRNREGFCT"/>
</dbReference>
<dbReference type="CDD" id="cd00103">
    <property type="entry name" value="IRF"/>
    <property type="match status" value="1"/>
</dbReference>
<dbReference type="AlphaFoldDB" id="K1QBK9"/>
<dbReference type="SMART" id="SM00348">
    <property type="entry name" value="IRF"/>
    <property type="match status" value="1"/>
</dbReference>
<dbReference type="SMR" id="K1QBK9"/>
<dbReference type="SUPFAM" id="SSF46785">
    <property type="entry name" value="Winged helix' DNA-binding domain"/>
    <property type="match status" value="1"/>
</dbReference>
<evidence type="ECO:0000256" key="3">
    <source>
        <dbReference type="ARBA" id="ARBA00022843"/>
    </source>
</evidence>
<evidence type="ECO:0000313" key="10">
    <source>
        <dbReference type="EMBL" id="EKC26205.1"/>
    </source>
</evidence>
<dbReference type="OMA" id="EICASHQ"/>
<dbReference type="KEGG" id="crg:105317636"/>
<evidence type="ECO:0000259" key="9">
    <source>
        <dbReference type="PROSITE" id="PS51507"/>
    </source>
</evidence>
<keyword evidence="5" id="KW-0238">DNA-binding</keyword>
<accession>K1QBK9</accession>
<evidence type="ECO:0000313" key="11">
    <source>
        <dbReference type="EnsemblMetazoa" id="G23210.2:cds"/>
    </source>
</evidence>
<dbReference type="PANTHER" id="PTHR11949:SF53">
    <property type="entry name" value="IRF TRYPTOPHAN PENTAD REPEAT DOMAIN-CONTAINING PROTEIN"/>
    <property type="match status" value="1"/>
</dbReference>
<evidence type="ECO:0000256" key="7">
    <source>
        <dbReference type="ARBA" id="ARBA00023163"/>
    </source>
</evidence>
<feature type="domain" description="IRF tryptophan pentad repeat" evidence="9">
    <location>
        <begin position="21"/>
        <end position="128"/>
    </location>
</feature>
<comment type="subcellular location">
    <subcellularLocation>
        <location evidence="1">Nucleus</location>
    </subcellularLocation>
</comment>
<dbReference type="PANTHER" id="PTHR11949">
    <property type="entry name" value="INTERFERON REGULATORY FACTOR"/>
    <property type="match status" value="1"/>
</dbReference>
<dbReference type="Gene3D" id="2.60.200.10">
    <property type="match status" value="1"/>
</dbReference>
<dbReference type="HOGENOM" id="CLU_031544_2_0_1"/>
<dbReference type="InterPro" id="IPR019471">
    <property type="entry name" value="Interferon_reg_factor-3"/>
</dbReference>
<keyword evidence="8" id="KW-0539">Nucleus</keyword>
<dbReference type="GO" id="GO:0000981">
    <property type="term" value="F:DNA-binding transcription factor activity, RNA polymerase II-specific"/>
    <property type="evidence" value="ECO:0007669"/>
    <property type="project" value="TreeGrafter"/>
</dbReference>
<dbReference type="GO" id="GO:0045893">
    <property type="term" value="P:positive regulation of DNA-templated transcription"/>
    <property type="evidence" value="ECO:0007669"/>
    <property type="project" value="UniProtKB-ARBA"/>
</dbReference>
<dbReference type="EnsemblMetazoa" id="G23210.2">
    <property type="protein sequence ID" value="G23210.2:cds"/>
    <property type="gene ID" value="G23210"/>
</dbReference>
<dbReference type="InterPro" id="IPR017855">
    <property type="entry name" value="SMAD-like_dom_sf"/>
</dbReference>
<reference evidence="11" key="2">
    <citation type="submission" date="2022-08" db="UniProtKB">
        <authorList>
            <consortium name="EnsemblMetazoa"/>
        </authorList>
    </citation>
    <scope>IDENTIFICATION</scope>
    <source>
        <strain evidence="11">05x7-T-G4-1.051#20</strain>
    </source>
</reference>
<keyword evidence="6" id="KW-0010">Activator</keyword>
<dbReference type="FunFam" id="1.10.10.10:FF:000065">
    <property type="entry name" value="Interferon regulatory factor"/>
    <property type="match status" value="1"/>
</dbReference>
<proteinExistence type="predicted"/>
<keyword evidence="7" id="KW-0804">Transcription</keyword>
<evidence type="ECO:0000313" key="12">
    <source>
        <dbReference type="Proteomes" id="UP000005408"/>
    </source>
</evidence>
<evidence type="ECO:0000256" key="1">
    <source>
        <dbReference type="ARBA" id="ARBA00004123"/>
    </source>
</evidence>
<dbReference type="Gene3D" id="1.10.10.10">
    <property type="entry name" value="Winged helix-like DNA-binding domain superfamily/Winged helix DNA-binding domain"/>
    <property type="match status" value="1"/>
</dbReference>
<dbReference type="EMBL" id="JH818616">
    <property type="protein sequence ID" value="EKC26205.1"/>
    <property type="molecule type" value="Genomic_DNA"/>
</dbReference>
<dbReference type="InterPro" id="IPR019817">
    <property type="entry name" value="Interferon_reg_fac_CS"/>
</dbReference>
<keyword evidence="2" id="KW-1017">Isopeptide bond</keyword>
<dbReference type="GO" id="GO:0002376">
    <property type="term" value="P:immune system process"/>
    <property type="evidence" value="ECO:0007669"/>
    <property type="project" value="TreeGrafter"/>
</dbReference>
<dbReference type="PROSITE" id="PS00601">
    <property type="entry name" value="IRF_1"/>
    <property type="match status" value="1"/>
</dbReference>
<dbReference type="InterPro" id="IPR008984">
    <property type="entry name" value="SMAD_FHA_dom_sf"/>
</dbReference>
<dbReference type="Proteomes" id="UP000005408">
    <property type="component" value="Unassembled WGS sequence"/>
</dbReference>
<dbReference type="InterPro" id="IPR036388">
    <property type="entry name" value="WH-like_DNA-bd_sf"/>
</dbReference>
<evidence type="ECO:0000256" key="8">
    <source>
        <dbReference type="ARBA" id="ARBA00023242"/>
    </source>
</evidence>
<organism evidence="10">
    <name type="scientific">Magallana gigas</name>
    <name type="common">Pacific oyster</name>
    <name type="synonym">Crassostrea gigas</name>
    <dbReference type="NCBI Taxonomy" id="29159"/>
    <lineage>
        <taxon>Eukaryota</taxon>
        <taxon>Metazoa</taxon>
        <taxon>Spiralia</taxon>
        <taxon>Lophotrochozoa</taxon>
        <taxon>Mollusca</taxon>
        <taxon>Bivalvia</taxon>
        <taxon>Autobranchia</taxon>
        <taxon>Pteriomorphia</taxon>
        <taxon>Ostreida</taxon>
        <taxon>Ostreoidea</taxon>
        <taxon>Ostreidae</taxon>
        <taxon>Magallana</taxon>
    </lineage>
</organism>
<dbReference type="GO" id="GO:0000978">
    <property type="term" value="F:RNA polymerase II cis-regulatory region sequence-specific DNA binding"/>
    <property type="evidence" value="ECO:0007669"/>
    <property type="project" value="TreeGrafter"/>
</dbReference>
<name>K1QBK9_MAGGI</name>
<evidence type="ECO:0000256" key="2">
    <source>
        <dbReference type="ARBA" id="ARBA00022499"/>
    </source>
</evidence>
<evidence type="ECO:0000256" key="4">
    <source>
        <dbReference type="ARBA" id="ARBA00023015"/>
    </source>
</evidence>
<dbReference type="InterPro" id="IPR036390">
    <property type="entry name" value="WH_DNA-bd_sf"/>
</dbReference>
<reference evidence="10" key="1">
    <citation type="journal article" date="2012" name="Nature">
        <title>The oyster genome reveals stress adaptation and complexity of shell formation.</title>
        <authorList>
            <person name="Zhang G."/>
            <person name="Fang X."/>
            <person name="Guo X."/>
            <person name="Li L."/>
            <person name="Luo R."/>
            <person name="Xu F."/>
            <person name="Yang P."/>
            <person name="Zhang L."/>
            <person name="Wang X."/>
            <person name="Qi H."/>
            <person name="Xiong Z."/>
            <person name="Que H."/>
            <person name="Xie Y."/>
            <person name="Holland P.W."/>
            <person name="Paps J."/>
            <person name="Zhu Y."/>
            <person name="Wu F."/>
            <person name="Chen Y."/>
            <person name="Wang J."/>
            <person name="Peng C."/>
            <person name="Meng J."/>
            <person name="Yang L."/>
            <person name="Liu J."/>
            <person name="Wen B."/>
            <person name="Zhang N."/>
            <person name="Huang Z."/>
            <person name="Zhu Q."/>
            <person name="Feng Y."/>
            <person name="Mount A."/>
            <person name="Hedgecock D."/>
            <person name="Xu Z."/>
            <person name="Liu Y."/>
            <person name="Domazet-Loso T."/>
            <person name="Du Y."/>
            <person name="Sun X."/>
            <person name="Zhang S."/>
            <person name="Liu B."/>
            <person name="Cheng P."/>
            <person name="Jiang X."/>
            <person name="Li J."/>
            <person name="Fan D."/>
            <person name="Wang W."/>
            <person name="Fu W."/>
            <person name="Wang T."/>
            <person name="Wang B."/>
            <person name="Zhang J."/>
            <person name="Peng Z."/>
            <person name="Li Y."/>
            <person name="Li N."/>
            <person name="Wang J."/>
            <person name="Chen M."/>
            <person name="He Y."/>
            <person name="Tan F."/>
            <person name="Song X."/>
            <person name="Zheng Q."/>
            <person name="Huang R."/>
            <person name="Yang H."/>
            <person name="Du X."/>
            <person name="Chen L."/>
            <person name="Yang M."/>
            <person name="Gaffney P.M."/>
            <person name="Wang S."/>
            <person name="Luo L."/>
            <person name="She Z."/>
            <person name="Ming Y."/>
            <person name="Huang W."/>
            <person name="Zhang S."/>
            <person name="Huang B."/>
            <person name="Zhang Y."/>
            <person name="Qu T."/>
            <person name="Ni P."/>
            <person name="Miao G."/>
            <person name="Wang J."/>
            <person name="Wang Q."/>
            <person name="Steinberg C.E."/>
            <person name="Wang H."/>
            <person name="Li N."/>
            <person name="Qian L."/>
            <person name="Zhang G."/>
            <person name="Li Y."/>
            <person name="Yang H."/>
            <person name="Liu X."/>
            <person name="Wang J."/>
            <person name="Yin Y."/>
            <person name="Wang J."/>
        </authorList>
    </citation>
    <scope>NUCLEOTIDE SEQUENCE [LARGE SCALE GENOMIC DNA]</scope>
    <source>
        <strain evidence="10">05x7-T-G4-1.051#20</strain>
    </source>
</reference>
<dbReference type="Pfam" id="PF10401">
    <property type="entry name" value="IRF-3"/>
    <property type="match status" value="1"/>
</dbReference>
<dbReference type="SMART" id="SM01243">
    <property type="entry name" value="IRF-3"/>
    <property type="match status" value="1"/>
</dbReference>
<evidence type="ECO:0000256" key="5">
    <source>
        <dbReference type="ARBA" id="ARBA00023125"/>
    </source>
</evidence>
<dbReference type="InterPro" id="IPR001346">
    <property type="entry name" value="Interferon_reg_fact_DNA-bd_dom"/>
</dbReference>
<dbReference type="SUPFAM" id="SSF49879">
    <property type="entry name" value="SMAD/FHA domain"/>
    <property type="match status" value="1"/>
</dbReference>
<keyword evidence="3" id="KW-0832">Ubl conjugation</keyword>